<dbReference type="Proteomes" id="UP000680706">
    <property type="component" value="Chromosome"/>
</dbReference>
<reference evidence="4 5" key="1">
    <citation type="journal article" date="2021" name="Angew. Chem. Int. Ed. Engl.">
        <title>A novel family of nonribosomal peptides modulate collective behavior in Pseudovibrio bacteria isolated from marine sponges.</title>
        <authorList>
            <person name="Ioca L.P."/>
            <person name="Dai Y."/>
            <person name="Kunakom S."/>
            <person name="Diaz-Espinosa J."/>
            <person name="Krunic A."/>
            <person name="Crnkovic C.M."/>
            <person name="Orjala J."/>
            <person name="Sanchez L.M."/>
            <person name="Ferreira A.G."/>
            <person name="Berlinck R.G.S."/>
            <person name="Eustaquio A.S."/>
        </authorList>
    </citation>
    <scope>NUCLEOTIDE SEQUENCE [LARGE SCALE GENOMIC DNA]</scope>
    <source>
        <strain evidence="4 5">Ab134</strain>
    </source>
</reference>
<feature type="domain" description="Solute-binding protein family 3/N-terminal" evidence="3">
    <location>
        <begin position="48"/>
        <end position="272"/>
    </location>
</feature>
<gene>
    <name evidence="4" type="ORF">KGB56_03300</name>
</gene>
<dbReference type="PANTHER" id="PTHR35936">
    <property type="entry name" value="MEMBRANE-BOUND LYTIC MUREIN TRANSGLYCOSYLASE F"/>
    <property type="match status" value="1"/>
</dbReference>
<keyword evidence="1 2" id="KW-0732">Signal</keyword>
<dbReference type="PANTHER" id="PTHR35936:SF19">
    <property type="entry name" value="AMINO-ACID-BINDING PROTEIN YXEM-RELATED"/>
    <property type="match status" value="1"/>
</dbReference>
<dbReference type="SUPFAM" id="SSF53850">
    <property type="entry name" value="Periplasmic binding protein-like II"/>
    <property type="match status" value="1"/>
</dbReference>
<evidence type="ECO:0000259" key="3">
    <source>
        <dbReference type="SMART" id="SM00062"/>
    </source>
</evidence>
<feature type="chain" id="PRO_5045344511" evidence="2">
    <location>
        <begin position="37"/>
        <end position="272"/>
    </location>
</feature>
<keyword evidence="5" id="KW-1185">Reference proteome</keyword>
<accession>A0ABX8AVK5</accession>
<dbReference type="Gene3D" id="3.40.190.10">
    <property type="entry name" value="Periplasmic binding protein-like II"/>
    <property type="match status" value="2"/>
</dbReference>
<dbReference type="SMART" id="SM00062">
    <property type="entry name" value="PBPb"/>
    <property type="match status" value="1"/>
</dbReference>
<evidence type="ECO:0000256" key="1">
    <source>
        <dbReference type="ARBA" id="ARBA00022729"/>
    </source>
</evidence>
<organism evidence="4 5">
    <name type="scientific">Pseudovibrio brasiliensis</name>
    <dbReference type="NCBI Taxonomy" id="1898042"/>
    <lineage>
        <taxon>Bacteria</taxon>
        <taxon>Pseudomonadati</taxon>
        <taxon>Pseudomonadota</taxon>
        <taxon>Alphaproteobacteria</taxon>
        <taxon>Hyphomicrobiales</taxon>
        <taxon>Stappiaceae</taxon>
        <taxon>Pseudovibrio</taxon>
    </lineage>
</organism>
<proteinExistence type="predicted"/>
<evidence type="ECO:0000313" key="5">
    <source>
        <dbReference type="Proteomes" id="UP000680706"/>
    </source>
</evidence>
<name>A0ABX8AVK5_9HYPH</name>
<dbReference type="InterPro" id="IPR001638">
    <property type="entry name" value="Solute-binding_3/MltF_N"/>
</dbReference>
<dbReference type="Pfam" id="PF00497">
    <property type="entry name" value="SBP_bac_3"/>
    <property type="match status" value="1"/>
</dbReference>
<feature type="signal peptide" evidence="2">
    <location>
        <begin position="1"/>
        <end position="36"/>
    </location>
</feature>
<protein>
    <submittedName>
        <fullName evidence="4">Transporter substrate-binding domain-containing protein</fullName>
    </submittedName>
</protein>
<dbReference type="EMBL" id="CP074126">
    <property type="protein sequence ID" value="QUS57910.1"/>
    <property type="molecule type" value="Genomic_DNA"/>
</dbReference>
<evidence type="ECO:0000256" key="2">
    <source>
        <dbReference type="SAM" id="SignalP"/>
    </source>
</evidence>
<evidence type="ECO:0000313" key="4">
    <source>
        <dbReference type="EMBL" id="QUS57910.1"/>
    </source>
</evidence>
<sequence>MGQIPTAFQGTLMKMLRSFLTLLFAVGTLFSGSAFAQSALNEILDSGELKVGTTGDWNPMSVRDPASNGYKGYDIDIMNELATDLGVKLTFVPTDWKTLVNGIVAGKYNLTGSASISPSRLKVAGYSESYISVEILPFTTSNKVEQFNSWDSINQKDVTVATTLGTTFEKLSKEWFPNATIRVVEAPARGYQEVLSGRADVFITSNIEGATLKAKFKQITNVPVAESRNPTPIAMLMPQDDQVWINYINNWIKIKKMNGFLDATAQKWGLAQ</sequence>